<evidence type="ECO:0000256" key="2">
    <source>
        <dbReference type="ARBA" id="ARBA00022723"/>
    </source>
</evidence>
<gene>
    <name evidence="8" type="ORF">HNQ60_003293</name>
</gene>
<name>A0A841HQV1_9GAMM</name>
<evidence type="ECO:0000256" key="1">
    <source>
        <dbReference type="ARBA" id="ARBA00001947"/>
    </source>
</evidence>
<dbReference type="GO" id="GO:0005829">
    <property type="term" value="C:cytosol"/>
    <property type="evidence" value="ECO:0007669"/>
    <property type="project" value="TreeGrafter"/>
</dbReference>
<dbReference type="CDD" id="cd08281">
    <property type="entry name" value="liver_ADH_like1"/>
    <property type="match status" value="1"/>
</dbReference>
<dbReference type="InterPro" id="IPR013149">
    <property type="entry name" value="ADH-like_C"/>
</dbReference>
<dbReference type="InterPro" id="IPR036291">
    <property type="entry name" value="NAD(P)-bd_dom_sf"/>
</dbReference>
<proteinExistence type="inferred from homology"/>
<accession>A0A841HQV1</accession>
<dbReference type="InterPro" id="IPR002328">
    <property type="entry name" value="ADH_Zn_CS"/>
</dbReference>
<evidence type="ECO:0000256" key="6">
    <source>
        <dbReference type="RuleBase" id="RU361277"/>
    </source>
</evidence>
<dbReference type="Gene3D" id="3.90.180.10">
    <property type="entry name" value="Medium-chain alcohol dehydrogenases, catalytic domain"/>
    <property type="match status" value="1"/>
</dbReference>
<keyword evidence="4 8" id="KW-0560">Oxidoreductase</keyword>
<keyword evidence="5" id="KW-0520">NAD</keyword>
<comment type="caution">
    <text evidence="8">The sequence shown here is derived from an EMBL/GenBank/DDBJ whole genome shotgun (WGS) entry which is preliminary data.</text>
</comment>
<dbReference type="PROSITE" id="PS00059">
    <property type="entry name" value="ADH_ZINC"/>
    <property type="match status" value="1"/>
</dbReference>
<dbReference type="GO" id="GO:0008270">
    <property type="term" value="F:zinc ion binding"/>
    <property type="evidence" value="ECO:0007669"/>
    <property type="project" value="InterPro"/>
</dbReference>
<evidence type="ECO:0000256" key="4">
    <source>
        <dbReference type="ARBA" id="ARBA00023002"/>
    </source>
</evidence>
<dbReference type="EC" id="1.1.1.1" evidence="8"/>
<dbReference type="GO" id="GO:0051903">
    <property type="term" value="F:S-(hydroxymethyl)glutathione dehydrogenase [NAD(P)+] activity"/>
    <property type="evidence" value="ECO:0007669"/>
    <property type="project" value="TreeGrafter"/>
</dbReference>
<feature type="domain" description="Enoyl reductase (ER)" evidence="7">
    <location>
        <begin position="18"/>
        <end position="373"/>
    </location>
</feature>
<keyword evidence="9" id="KW-1185">Reference proteome</keyword>
<organism evidence="8 9">
    <name type="scientific">Povalibacter uvarum</name>
    <dbReference type="NCBI Taxonomy" id="732238"/>
    <lineage>
        <taxon>Bacteria</taxon>
        <taxon>Pseudomonadati</taxon>
        <taxon>Pseudomonadota</taxon>
        <taxon>Gammaproteobacteria</taxon>
        <taxon>Steroidobacterales</taxon>
        <taxon>Steroidobacteraceae</taxon>
        <taxon>Povalibacter</taxon>
    </lineage>
</organism>
<evidence type="ECO:0000256" key="5">
    <source>
        <dbReference type="ARBA" id="ARBA00023027"/>
    </source>
</evidence>
<dbReference type="InterPro" id="IPR013154">
    <property type="entry name" value="ADH-like_N"/>
</dbReference>
<dbReference type="AlphaFoldDB" id="A0A841HQV1"/>
<dbReference type="FunFam" id="3.40.50.720:FF:000003">
    <property type="entry name" value="S-(hydroxymethyl)glutathione dehydrogenase"/>
    <property type="match status" value="1"/>
</dbReference>
<reference evidence="8 9" key="1">
    <citation type="submission" date="2020-08" db="EMBL/GenBank/DDBJ databases">
        <title>Genomic Encyclopedia of Type Strains, Phase IV (KMG-IV): sequencing the most valuable type-strain genomes for metagenomic binning, comparative biology and taxonomic classification.</title>
        <authorList>
            <person name="Goeker M."/>
        </authorList>
    </citation>
    <scope>NUCLEOTIDE SEQUENCE [LARGE SCALE GENOMIC DNA]</scope>
    <source>
        <strain evidence="8 9">DSM 26723</strain>
    </source>
</reference>
<keyword evidence="2 6" id="KW-0479">Metal-binding</keyword>
<dbReference type="PANTHER" id="PTHR43880">
    <property type="entry name" value="ALCOHOL DEHYDROGENASE"/>
    <property type="match status" value="1"/>
</dbReference>
<protein>
    <submittedName>
        <fullName evidence="8">Alcohol dehydrogenase</fullName>
        <ecNumber evidence="8">1.1.1.1</ecNumber>
    </submittedName>
</protein>
<dbReference type="PANTHER" id="PTHR43880:SF12">
    <property type="entry name" value="ALCOHOL DEHYDROGENASE CLASS-3"/>
    <property type="match status" value="1"/>
</dbReference>
<dbReference type="EMBL" id="JACHHZ010000003">
    <property type="protein sequence ID" value="MBB6094412.1"/>
    <property type="molecule type" value="Genomic_DNA"/>
</dbReference>
<sequence>MKTRAAVLKETNLPRPYAQSRPLQIVEVDLDPPGPREVLVRIRAAGLCHSDLSVINGDRPRPLPMAIGHEGAGEVLEAGSGVKDLKPGDHVVAAFVPCCGACEPCTSGRPALCEPGFRANSAGTLLSGDRRLHQGLTDINHHLGVSAFAEYAVVARESLVKVDPTLPFDEAAVFGCAVMTGVGAVTNTVQPSPGSFIAVVGLGGVGLAALLGARLVDAAVIIACDLSESKLALARQLGATHTINAADADATDKIREITRGGVHFAFEMAGSVKAMEFSYRITRRGGTTVTAGLSNPQHLFSIPHVGIVAEERTIKGSYLGSCDPARDIPRYIQMYRQGHLPVDKLLSERLSLEDINAAFDRLADGQSVRQVVVL</sequence>
<dbReference type="SMART" id="SM00829">
    <property type="entry name" value="PKS_ER"/>
    <property type="match status" value="1"/>
</dbReference>
<evidence type="ECO:0000313" key="8">
    <source>
        <dbReference type="EMBL" id="MBB6094412.1"/>
    </source>
</evidence>
<dbReference type="Gene3D" id="3.40.50.720">
    <property type="entry name" value="NAD(P)-binding Rossmann-like Domain"/>
    <property type="match status" value="1"/>
</dbReference>
<dbReference type="Pfam" id="PF08240">
    <property type="entry name" value="ADH_N"/>
    <property type="match status" value="1"/>
</dbReference>
<comment type="cofactor">
    <cofactor evidence="1 6">
        <name>Zn(2+)</name>
        <dbReference type="ChEBI" id="CHEBI:29105"/>
    </cofactor>
</comment>
<evidence type="ECO:0000256" key="3">
    <source>
        <dbReference type="ARBA" id="ARBA00022833"/>
    </source>
</evidence>
<dbReference type="SUPFAM" id="SSF50129">
    <property type="entry name" value="GroES-like"/>
    <property type="match status" value="2"/>
</dbReference>
<dbReference type="SUPFAM" id="SSF51735">
    <property type="entry name" value="NAD(P)-binding Rossmann-fold domains"/>
    <property type="match status" value="1"/>
</dbReference>
<comment type="similarity">
    <text evidence="6">Belongs to the zinc-containing alcohol dehydrogenase family.</text>
</comment>
<evidence type="ECO:0000313" key="9">
    <source>
        <dbReference type="Proteomes" id="UP000588068"/>
    </source>
</evidence>
<dbReference type="InterPro" id="IPR011032">
    <property type="entry name" value="GroES-like_sf"/>
</dbReference>
<dbReference type="RefSeq" id="WP_184333652.1">
    <property type="nucleotide sequence ID" value="NZ_JACHHZ010000003.1"/>
</dbReference>
<dbReference type="GO" id="GO:0004022">
    <property type="term" value="F:alcohol dehydrogenase (NAD+) activity"/>
    <property type="evidence" value="ECO:0007669"/>
    <property type="project" value="UniProtKB-EC"/>
</dbReference>
<dbReference type="Pfam" id="PF00107">
    <property type="entry name" value="ADH_zinc_N"/>
    <property type="match status" value="1"/>
</dbReference>
<dbReference type="GO" id="GO:0046294">
    <property type="term" value="P:formaldehyde catabolic process"/>
    <property type="evidence" value="ECO:0007669"/>
    <property type="project" value="TreeGrafter"/>
</dbReference>
<dbReference type="InterPro" id="IPR020843">
    <property type="entry name" value="ER"/>
</dbReference>
<dbReference type="Proteomes" id="UP000588068">
    <property type="component" value="Unassembled WGS sequence"/>
</dbReference>
<keyword evidence="3 6" id="KW-0862">Zinc</keyword>
<evidence type="ECO:0000259" key="7">
    <source>
        <dbReference type="SMART" id="SM00829"/>
    </source>
</evidence>